<dbReference type="Pfam" id="PF19040">
    <property type="entry name" value="SGNH"/>
    <property type="match status" value="1"/>
</dbReference>
<keyword evidence="1" id="KW-0472">Membrane</keyword>
<gene>
    <name evidence="5" type="ORF">EM595_2368</name>
</gene>
<dbReference type="Proteomes" id="UP000059419">
    <property type="component" value="Chromosome 1"/>
</dbReference>
<accession>A0A0U5L1I9</accession>
<dbReference type="KEGG" id="ege:EM595_2368"/>
<feature type="transmembrane region" description="Helical" evidence="1">
    <location>
        <begin position="385"/>
        <end position="403"/>
    </location>
</feature>
<feature type="domain" description="DUF7024" evidence="4">
    <location>
        <begin position="722"/>
        <end position="852"/>
    </location>
</feature>
<dbReference type="PANTHER" id="PTHR23028:SF53">
    <property type="entry name" value="ACYL_TRANSF_3 DOMAIN-CONTAINING PROTEIN"/>
    <property type="match status" value="1"/>
</dbReference>
<dbReference type="STRING" id="1619313.EM595_2368"/>
<dbReference type="PATRIC" id="fig|1619313.3.peg.2461"/>
<dbReference type="Pfam" id="PF01757">
    <property type="entry name" value="Acyl_transf_3"/>
    <property type="match status" value="1"/>
</dbReference>
<name>A0A0U5L1I9_9GAMM</name>
<dbReference type="PANTHER" id="PTHR23028">
    <property type="entry name" value="ACETYLTRANSFERASE"/>
    <property type="match status" value="1"/>
</dbReference>
<dbReference type="GO" id="GO:0016747">
    <property type="term" value="F:acyltransferase activity, transferring groups other than amino-acyl groups"/>
    <property type="evidence" value="ECO:0007669"/>
    <property type="project" value="InterPro"/>
</dbReference>
<feature type="transmembrane region" description="Helical" evidence="1">
    <location>
        <begin position="101"/>
        <end position="120"/>
    </location>
</feature>
<feature type="domain" description="Acyltransferase 3" evidence="2">
    <location>
        <begin position="33"/>
        <end position="364"/>
    </location>
</feature>
<evidence type="ECO:0000256" key="1">
    <source>
        <dbReference type="SAM" id="Phobius"/>
    </source>
</evidence>
<dbReference type="InterPro" id="IPR002656">
    <property type="entry name" value="Acyl_transf_3_dom"/>
</dbReference>
<keyword evidence="1" id="KW-1133">Transmembrane helix</keyword>
<protein>
    <submittedName>
        <fullName evidence="5">Acetylase</fullName>
    </submittedName>
</protein>
<evidence type="ECO:0000259" key="2">
    <source>
        <dbReference type="Pfam" id="PF01757"/>
    </source>
</evidence>
<feature type="transmembrane region" description="Helical" evidence="1">
    <location>
        <begin position="320"/>
        <end position="339"/>
    </location>
</feature>
<dbReference type="InterPro" id="IPR050879">
    <property type="entry name" value="Acyltransferase_3"/>
</dbReference>
<feature type="transmembrane region" description="Helical" evidence="1">
    <location>
        <begin position="65"/>
        <end position="94"/>
    </location>
</feature>
<dbReference type="GO" id="GO:0009103">
    <property type="term" value="P:lipopolysaccharide biosynthetic process"/>
    <property type="evidence" value="ECO:0007669"/>
    <property type="project" value="TreeGrafter"/>
</dbReference>
<dbReference type="GO" id="GO:0016020">
    <property type="term" value="C:membrane"/>
    <property type="evidence" value="ECO:0007669"/>
    <property type="project" value="TreeGrafter"/>
</dbReference>
<organism evidence="5 6">
    <name type="scientific">Duffyella gerundensis</name>
    <dbReference type="NCBI Taxonomy" id="1619313"/>
    <lineage>
        <taxon>Bacteria</taxon>
        <taxon>Pseudomonadati</taxon>
        <taxon>Pseudomonadota</taxon>
        <taxon>Gammaproteobacteria</taxon>
        <taxon>Enterobacterales</taxon>
        <taxon>Erwiniaceae</taxon>
        <taxon>Duffyella</taxon>
    </lineage>
</organism>
<dbReference type="InterPro" id="IPR054288">
    <property type="entry name" value="DUF7024"/>
</dbReference>
<feature type="domain" description="SGNH" evidence="3">
    <location>
        <begin position="458"/>
        <end position="699"/>
    </location>
</feature>
<feature type="transmembrane region" description="Helical" evidence="1">
    <location>
        <begin position="166"/>
        <end position="185"/>
    </location>
</feature>
<evidence type="ECO:0000313" key="5">
    <source>
        <dbReference type="EMBL" id="CUU24601.1"/>
    </source>
</evidence>
<evidence type="ECO:0000259" key="3">
    <source>
        <dbReference type="Pfam" id="PF19040"/>
    </source>
</evidence>
<sequence length="855" mass="97076">MKHSDYIKIQKILFKWCWRMNNRITDKHIPYHPFIDGLRALAVLSVVLFHLNSNILPGGFVGVDVFFVISGFIVSASVAAFQGATILQFFAIFYSRRIKRIFPALIFMLLVVFALSTAFIPGSWLSWVNQSTGFYAFFGFSNFILASTGRDYFAPTTDFNPFTHTWSLGVEEQFYLIFPFLYIFWLSSNKKYITSAIYLILGIASLFLSFKLSATQPTQAYYSTPGRFWELASGVLLYQFMTTFKQYLISTQWISWFKRIIGVLSLAGLLVSFIVTDTKNFPMPGALLAIVSTLGLFFSLYHGTVLSSINKLLSNQFLNFFGKLSFSLYLWHWPIFVLFRWTYGLDTASQQILALLITFIFSLFSYFFVEKPVRNSRFIAQKNSWVVLLTGVFFISASYFIALKIDSHVGSISQSVLTKSPQDWYPEGSGVVDGYPGCQAEPEHVDVHGGLLLIYKPKDCNTPVSPNPHQVFVIGDSHALAYSGLFKSFAIKTQTTIYAYNNGGCPFLSFTPERDMDVARCQQYSDSSLQDIAKRIKPDDVLFLASLRLPRFVDQWAYFGDKQHADVLFSEKAEKGRERTINYAKLTLKPFADKGVHIVFEAPKPLFKIPTYRCADWFNKSNPICQGGDSISREVIETYRAPILASYSELRKTIPLDVWDPLSALCGKNSCSVYKNGRPLFFDGDHLSGYGNKTLLPSFSRFISSLEGERRQDIVLSEKKLHIDFTQLNYPAYVENVEGLSQHEAWGRWSDQAEAEAVLIRFKINLPKHFIITIKGHAFGPNINNNIEISYAGLKRSMKLNQDDTIQSIEFNSDERSNEIIIIAPVPTTPHSLKLGEDMRMLGIGFVSLDINEVK</sequence>
<feature type="transmembrane region" description="Helical" evidence="1">
    <location>
        <begin position="256"/>
        <end position="275"/>
    </location>
</feature>
<reference evidence="6" key="1">
    <citation type="submission" date="2015-11" db="EMBL/GenBank/DDBJ databases">
        <authorList>
            <person name="Blom J."/>
        </authorList>
    </citation>
    <scope>NUCLEOTIDE SEQUENCE [LARGE SCALE GENOMIC DNA]</scope>
</reference>
<feature type="transmembrane region" description="Helical" evidence="1">
    <location>
        <begin position="351"/>
        <end position="369"/>
    </location>
</feature>
<dbReference type="EMBL" id="LN907827">
    <property type="protein sequence ID" value="CUU24601.1"/>
    <property type="molecule type" value="Genomic_DNA"/>
</dbReference>
<dbReference type="InterPro" id="IPR043968">
    <property type="entry name" value="SGNH"/>
</dbReference>
<dbReference type="Pfam" id="PF22895">
    <property type="entry name" value="DUF7024"/>
    <property type="match status" value="1"/>
</dbReference>
<keyword evidence="1" id="KW-0812">Transmembrane</keyword>
<evidence type="ECO:0000259" key="4">
    <source>
        <dbReference type="Pfam" id="PF22895"/>
    </source>
</evidence>
<feature type="transmembrane region" description="Helical" evidence="1">
    <location>
        <begin position="192"/>
        <end position="214"/>
    </location>
</feature>
<dbReference type="AlphaFoldDB" id="A0A0U5L1I9"/>
<proteinExistence type="predicted"/>
<keyword evidence="6" id="KW-1185">Reference proteome</keyword>
<feature type="transmembrane region" description="Helical" evidence="1">
    <location>
        <begin position="29"/>
        <end position="53"/>
    </location>
</feature>
<feature type="transmembrane region" description="Helical" evidence="1">
    <location>
        <begin position="281"/>
        <end position="300"/>
    </location>
</feature>
<evidence type="ECO:0000313" key="6">
    <source>
        <dbReference type="Proteomes" id="UP000059419"/>
    </source>
</evidence>